<gene>
    <name evidence="1" type="ORF">H2198_008090</name>
</gene>
<accession>A0ACC2ZYI2</accession>
<dbReference type="EMBL" id="JAPDRQ010000188">
    <property type="protein sequence ID" value="KAJ9652655.1"/>
    <property type="molecule type" value="Genomic_DNA"/>
</dbReference>
<proteinExistence type="predicted"/>
<organism evidence="1 2">
    <name type="scientific">Neophaeococcomyces mojaviensis</name>
    <dbReference type="NCBI Taxonomy" id="3383035"/>
    <lineage>
        <taxon>Eukaryota</taxon>
        <taxon>Fungi</taxon>
        <taxon>Dikarya</taxon>
        <taxon>Ascomycota</taxon>
        <taxon>Pezizomycotina</taxon>
        <taxon>Eurotiomycetes</taxon>
        <taxon>Chaetothyriomycetidae</taxon>
        <taxon>Chaetothyriales</taxon>
        <taxon>Chaetothyriales incertae sedis</taxon>
        <taxon>Neophaeococcomyces</taxon>
    </lineage>
</organism>
<evidence type="ECO:0000313" key="2">
    <source>
        <dbReference type="Proteomes" id="UP001172386"/>
    </source>
</evidence>
<name>A0ACC2ZYI2_9EURO</name>
<reference evidence="1" key="1">
    <citation type="submission" date="2022-10" db="EMBL/GenBank/DDBJ databases">
        <title>Culturing micro-colonial fungi from biological soil crusts in the Mojave desert and describing Neophaeococcomyces mojavensis, and introducing the new genera and species Taxawa tesnikishii.</title>
        <authorList>
            <person name="Kurbessoian T."/>
            <person name="Stajich J.E."/>
        </authorList>
    </citation>
    <scope>NUCLEOTIDE SEQUENCE</scope>
    <source>
        <strain evidence="1">JES_112</strain>
    </source>
</reference>
<keyword evidence="2" id="KW-1185">Reference proteome</keyword>
<sequence length="456" mass="50753">MAEYYKERSQPTRTKADVIIVGAGPVGLLTALGLAHAGVDVLVIEAHHELLPTTRAMVYMPVILPVLKELGILDIVTEHAFLNKEGVKWRNLDGEVLAHLPLGSNDSKEFGGVLLIGQWRMNELILRELQKYPNVHVQFGRRCVGVQDDPSSNIVKVMTHSGSLLDDETFLEAKYVVATDGANSAVRRMSCIPFEGFTFQEFKMIGTDVIYDFIGQEGLSPLNFIVHDKHWAVIAYTGQDEGRLPPGSGKPQWRVAYVEDPHLPAGKDDYLKRAQERVKTYIKKGDGQFKVIRAEPYLMQQRVAAQPRKGRVLLAGDSLHSNNPIGGLGLTGGILDAFCYSNALKRVLVGGAHESLLTTCALARRNAWRGITNKLSQDNMIRLYSMKPKDVRDREEFFRKLNDPKTRKLVAGAVRASFDTMMLEDFKSSFEASLLMPSDKSSTTTEDVESTSQPRL</sequence>
<evidence type="ECO:0000313" key="1">
    <source>
        <dbReference type="EMBL" id="KAJ9652655.1"/>
    </source>
</evidence>
<dbReference type="Proteomes" id="UP001172386">
    <property type="component" value="Unassembled WGS sequence"/>
</dbReference>
<protein>
    <submittedName>
        <fullName evidence="1">Uncharacterized protein</fullName>
    </submittedName>
</protein>
<comment type="caution">
    <text evidence="1">The sequence shown here is derived from an EMBL/GenBank/DDBJ whole genome shotgun (WGS) entry which is preliminary data.</text>
</comment>